<evidence type="ECO:0000256" key="6">
    <source>
        <dbReference type="ARBA" id="ARBA00022692"/>
    </source>
</evidence>
<dbReference type="EMBL" id="CP041636">
    <property type="protein sequence ID" value="QDO95979.1"/>
    <property type="molecule type" value="Genomic_DNA"/>
</dbReference>
<keyword evidence="9" id="KW-0902">Two-component regulatory system</keyword>
<dbReference type="Pfam" id="PF08521">
    <property type="entry name" value="2CSK_N"/>
    <property type="match status" value="1"/>
</dbReference>
<dbReference type="OrthoDB" id="8673316at2"/>
<dbReference type="GO" id="GO:0000155">
    <property type="term" value="F:phosphorelay sensor kinase activity"/>
    <property type="evidence" value="ECO:0007669"/>
    <property type="project" value="InterPro"/>
</dbReference>
<reference evidence="14 15" key="1">
    <citation type="submission" date="2019-07" db="EMBL/GenBank/DDBJ databases">
        <title>Genome sequencing for Ferrovibrio sp. K5.</title>
        <authorList>
            <person name="Park S.-J."/>
        </authorList>
    </citation>
    <scope>NUCLEOTIDE SEQUENCE [LARGE SCALE GENOMIC DNA]</scope>
    <source>
        <strain evidence="14 15">K5</strain>
    </source>
</reference>
<accession>A0A516GWS3</accession>
<keyword evidence="6 11" id="KW-0812">Transmembrane</keyword>
<keyword evidence="7 14" id="KW-0418">Kinase</keyword>
<dbReference type="KEGG" id="fer:FNB15_01220"/>
<comment type="subcellular location">
    <subcellularLocation>
        <location evidence="2">Membrane</location>
        <topology evidence="2">Multi-pass membrane protein</topology>
    </subcellularLocation>
</comment>
<dbReference type="Gene3D" id="1.10.287.130">
    <property type="match status" value="1"/>
</dbReference>
<dbReference type="RefSeq" id="WP_144066960.1">
    <property type="nucleotide sequence ID" value="NZ_CP041636.1"/>
</dbReference>
<evidence type="ECO:0000256" key="4">
    <source>
        <dbReference type="ARBA" id="ARBA00022553"/>
    </source>
</evidence>
<dbReference type="PANTHER" id="PTHR45436:SF15">
    <property type="entry name" value="SENSOR HISTIDINE KINASE CUSS"/>
    <property type="match status" value="1"/>
</dbReference>
<evidence type="ECO:0000259" key="13">
    <source>
        <dbReference type="PROSITE" id="PS50885"/>
    </source>
</evidence>
<dbReference type="InterPro" id="IPR050428">
    <property type="entry name" value="TCS_sensor_his_kinase"/>
</dbReference>
<keyword evidence="8 11" id="KW-1133">Transmembrane helix</keyword>
<dbReference type="Pfam" id="PF00672">
    <property type="entry name" value="HAMP"/>
    <property type="match status" value="1"/>
</dbReference>
<proteinExistence type="predicted"/>
<feature type="transmembrane region" description="Helical" evidence="11">
    <location>
        <begin position="168"/>
        <end position="191"/>
    </location>
</feature>
<sequence length="459" mass="49291">MNRHWSLQARLAWRLGLVLLGSTLLVAMVISQYAWFALDNLDDVGLQIQAKQIAPHARVRNGIMSVTLPQELEQAYRSSGDGYLYAVIDPTGQIVAASSDKARTAFADLSFSRHADGETVFRLLDAGGGESSYYALQSSEGLPAGYRVIVAQGQIHPDVYIDTLLSEFALHIGWTVPVVLAAALLMAAWTIRTSLRPIKELSARALQIGPETRNLRLPTDDVADEIRALPIAINAALDRLEQGFEMQRRFTANAAHELRTPLAVLTARVAELEPSPEMRHLADDIARMNRLVSQLLQVSRLEGAPLQFATVDLNSVAETVVTFLAPLAIGAHKTLALTAAPHPILVKGAAEALENALRNLVENAIVHTAPGTEVTIIVTPEPAIAVRDHGPGVPPGQRNEIFERFWRGRVRLQSGGAGLGLAIVAETMRGHGGSVSVSDSAGGGAEFVLHFPASNGEAS</sequence>
<keyword evidence="5" id="KW-0808">Transferase</keyword>
<dbReference type="InterPro" id="IPR013727">
    <property type="entry name" value="2CSK_N"/>
</dbReference>
<dbReference type="SMART" id="SM00388">
    <property type="entry name" value="HisKA"/>
    <property type="match status" value="1"/>
</dbReference>
<evidence type="ECO:0000256" key="9">
    <source>
        <dbReference type="ARBA" id="ARBA00023012"/>
    </source>
</evidence>
<evidence type="ECO:0000256" key="8">
    <source>
        <dbReference type="ARBA" id="ARBA00022989"/>
    </source>
</evidence>
<gene>
    <name evidence="14" type="ORF">FNB15_01220</name>
</gene>
<keyword evidence="15" id="KW-1185">Reference proteome</keyword>
<feature type="transmembrane region" description="Helical" evidence="11">
    <location>
        <begin position="12"/>
        <end position="36"/>
    </location>
</feature>
<evidence type="ECO:0000256" key="3">
    <source>
        <dbReference type="ARBA" id="ARBA00012438"/>
    </source>
</evidence>
<dbReference type="AlphaFoldDB" id="A0A516GWS3"/>
<dbReference type="SUPFAM" id="SSF47384">
    <property type="entry name" value="Homodimeric domain of signal transducing histidine kinase"/>
    <property type="match status" value="1"/>
</dbReference>
<evidence type="ECO:0000256" key="10">
    <source>
        <dbReference type="ARBA" id="ARBA00023136"/>
    </source>
</evidence>
<dbReference type="InterPro" id="IPR003594">
    <property type="entry name" value="HATPase_dom"/>
</dbReference>
<evidence type="ECO:0000313" key="14">
    <source>
        <dbReference type="EMBL" id="QDO95979.1"/>
    </source>
</evidence>
<dbReference type="SMART" id="SM00304">
    <property type="entry name" value="HAMP"/>
    <property type="match status" value="1"/>
</dbReference>
<dbReference type="SUPFAM" id="SSF55874">
    <property type="entry name" value="ATPase domain of HSP90 chaperone/DNA topoisomerase II/histidine kinase"/>
    <property type="match status" value="1"/>
</dbReference>
<feature type="domain" description="Histidine kinase" evidence="12">
    <location>
        <begin position="253"/>
        <end position="455"/>
    </location>
</feature>
<keyword evidence="4" id="KW-0597">Phosphoprotein</keyword>
<dbReference type="Pfam" id="PF00512">
    <property type="entry name" value="HisKA"/>
    <property type="match status" value="1"/>
</dbReference>
<dbReference type="PANTHER" id="PTHR45436">
    <property type="entry name" value="SENSOR HISTIDINE KINASE YKOH"/>
    <property type="match status" value="1"/>
</dbReference>
<evidence type="ECO:0000313" key="15">
    <source>
        <dbReference type="Proteomes" id="UP000317496"/>
    </source>
</evidence>
<comment type="catalytic activity">
    <reaction evidence="1">
        <text>ATP + protein L-histidine = ADP + protein N-phospho-L-histidine.</text>
        <dbReference type="EC" id="2.7.13.3"/>
    </reaction>
</comment>
<evidence type="ECO:0000256" key="7">
    <source>
        <dbReference type="ARBA" id="ARBA00022777"/>
    </source>
</evidence>
<dbReference type="InterPro" id="IPR003661">
    <property type="entry name" value="HisK_dim/P_dom"/>
</dbReference>
<evidence type="ECO:0000256" key="5">
    <source>
        <dbReference type="ARBA" id="ARBA00022679"/>
    </source>
</evidence>
<dbReference type="CDD" id="cd00082">
    <property type="entry name" value="HisKA"/>
    <property type="match status" value="1"/>
</dbReference>
<dbReference type="InterPro" id="IPR003660">
    <property type="entry name" value="HAMP_dom"/>
</dbReference>
<dbReference type="GO" id="GO:0005886">
    <property type="term" value="C:plasma membrane"/>
    <property type="evidence" value="ECO:0007669"/>
    <property type="project" value="TreeGrafter"/>
</dbReference>
<dbReference type="Proteomes" id="UP000317496">
    <property type="component" value="Chromosome"/>
</dbReference>
<evidence type="ECO:0000256" key="1">
    <source>
        <dbReference type="ARBA" id="ARBA00000085"/>
    </source>
</evidence>
<evidence type="ECO:0000256" key="11">
    <source>
        <dbReference type="SAM" id="Phobius"/>
    </source>
</evidence>
<dbReference type="Gene3D" id="3.30.565.10">
    <property type="entry name" value="Histidine kinase-like ATPase, C-terminal domain"/>
    <property type="match status" value="1"/>
</dbReference>
<dbReference type="EC" id="2.7.13.3" evidence="3"/>
<dbReference type="SMART" id="SM00387">
    <property type="entry name" value="HATPase_c"/>
    <property type="match status" value="1"/>
</dbReference>
<organism evidence="14 15">
    <name type="scientific">Ferrovibrio terrae</name>
    <dbReference type="NCBI Taxonomy" id="2594003"/>
    <lineage>
        <taxon>Bacteria</taxon>
        <taxon>Pseudomonadati</taxon>
        <taxon>Pseudomonadota</taxon>
        <taxon>Alphaproteobacteria</taxon>
        <taxon>Rhodospirillales</taxon>
        <taxon>Rhodospirillaceae</taxon>
        <taxon>Ferrovibrio</taxon>
    </lineage>
</organism>
<evidence type="ECO:0000256" key="2">
    <source>
        <dbReference type="ARBA" id="ARBA00004141"/>
    </source>
</evidence>
<dbReference type="InterPro" id="IPR036097">
    <property type="entry name" value="HisK_dim/P_sf"/>
</dbReference>
<dbReference type="InterPro" id="IPR004358">
    <property type="entry name" value="Sig_transdc_His_kin-like_C"/>
</dbReference>
<keyword evidence="10 11" id="KW-0472">Membrane</keyword>
<dbReference type="PROSITE" id="PS50109">
    <property type="entry name" value="HIS_KIN"/>
    <property type="match status" value="1"/>
</dbReference>
<evidence type="ECO:0000259" key="12">
    <source>
        <dbReference type="PROSITE" id="PS50109"/>
    </source>
</evidence>
<name>A0A516GWS3_9PROT</name>
<protein>
    <recommendedName>
        <fullName evidence="3">histidine kinase</fullName>
        <ecNumber evidence="3">2.7.13.3</ecNumber>
    </recommendedName>
</protein>
<dbReference type="PROSITE" id="PS50885">
    <property type="entry name" value="HAMP"/>
    <property type="match status" value="1"/>
</dbReference>
<dbReference type="InterPro" id="IPR036890">
    <property type="entry name" value="HATPase_C_sf"/>
</dbReference>
<dbReference type="InterPro" id="IPR005467">
    <property type="entry name" value="His_kinase_dom"/>
</dbReference>
<feature type="domain" description="HAMP" evidence="13">
    <location>
        <begin position="192"/>
        <end position="245"/>
    </location>
</feature>
<dbReference type="PRINTS" id="PR00344">
    <property type="entry name" value="BCTRLSENSOR"/>
</dbReference>
<dbReference type="CDD" id="cd00075">
    <property type="entry name" value="HATPase"/>
    <property type="match status" value="1"/>
</dbReference>
<dbReference type="Pfam" id="PF02518">
    <property type="entry name" value="HATPase_c"/>
    <property type="match status" value="1"/>
</dbReference>